<dbReference type="AntiFam" id="ANF00141">
    <property type="entry name" value="Shadow ORF (opposite guaB)"/>
</dbReference>
<dbReference type="EMBL" id="AMCI01003399">
    <property type="protein sequence ID" value="EJX00393.1"/>
    <property type="molecule type" value="Genomic_DNA"/>
</dbReference>
<sequence length="263" mass="29160">MLTNPVQGELLPCTVTLGGVNAQYVSASCYQSRYTLCIVAGVDTSAYNVTFFIIQQLQRIFLMSCIVFTEYHVEQTAFIVNDGQSVQFLLPDDVVSLLQGSILASYNHLVNRSHELFNLGIHIHTAGAIVTAGNNAFQFAVYSAIGGYCNGGVTGFFFQSQNISKGAVRTNVRIAANKACTMCFNASNHSCFIFNGLRAVDERNATLFRKSNRKFFTGYGLHDSRNHRNIHYNGGFFASFEFYQRSTQINISRNALLGGITRY</sequence>
<organism evidence="1">
    <name type="scientific">gut metagenome</name>
    <dbReference type="NCBI Taxonomy" id="749906"/>
    <lineage>
        <taxon>unclassified sequences</taxon>
        <taxon>metagenomes</taxon>
        <taxon>organismal metagenomes</taxon>
    </lineage>
</organism>
<evidence type="ECO:0000313" key="1">
    <source>
        <dbReference type="EMBL" id="EJX00393.1"/>
    </source>
</evidence>
<proteinExistence type="predicted"/>
<comment type="caution">
    <text evidence="1">The sequence shown here is derived from an EMBL/GenBank/DDBJ whole genome shotgun (WGS) entry which is preliminary data.</text>
</comment>
<gene>
    <name evidence="1" type="ORF">EVA_11501</name>
</gene>
<reference evidence="1" key="1">
    <citation type="journal article" date="2012" name="PLoS ONE">
        <title>Gene sets for utilization of primary and secondary nutrition supplies in the distal gut of endangered iberian lynx.</title>
        <authorList>
            <person name="Alcaide M."/>
            <person name="Messina E."/>
            <person name="Richter M."/>
            <person name="Bargiela R."/>
            <person name="Peplies J."/>
            <person name="Huws S.A."/>
            <person name="Newbold C.J."/>
            <person name="Golyshin P.N."/>
            <person name="Simon M.A."/>
            <person name="Lopez G."/>
            <person name="Yakimov M.M."/>
            <person name="Ferrer M."/>
        </authorList>
    </citation>
    <scope>NUCLEOTIDE SEQUENCE</scope>
</reference>
<protein>
    <submittedName>
        <fullName evidence="1">Uncharacterized protein</fullName>
    </submittedName>
</protein>
<name>J9GF20_9ZZZZ</name>
<dbReference type="AlphaFoldDB" id="J9GF20"/>
<accession>J9GF20</accession>